<dbReference type="EMBL" id="CADEAL010001112">
    <property type="protein sequence ID" value="CAB1429067.1"/>
    <property type="molecule type" value="Genomic_DNA"/>
</dbReference>
<organism evidence="2 3">
    <name type="scientific">Pleuronectes platessa</name>
    <name type="common">European plaice</name>
    <dbReference type="NCBI Taxonomy" id="8262"/>
    <lineage>
        <taxon>Eukaryota</taxon>
        <taxon>Metazoa</taxon>
        <taxon>Chordata</taxon>
        <taxon>Craniata</taxon>
        <taxon>Vertebrata</taxon>
        <taxon>Euteleostomi</taxon>
        <taxon>Actinopterygii</taxon>
        <taxon>Neopterygii</taxon>
        <taxon>Teleostei</taxon>
        <taxon>Neoteleostei</taxon>
        <taxon>Acanthomorphata</taxon>
        <taxon>Carangaria</taxon>
        <taxon>Pleuronectiformes</taxon>
        <taxon>Pleuronectoidei</taxon>
        <taxon>Pleuronectidae</taxon>
        <taxon>Pleuronectes</taxon>
    </lineage>
</organism>
<feature type="region of interest" description="Disordered" evidence="1">
    <location>
        <begin position="66"/>
        <end position="85"/>
    </location>
</feature>
<comment type="caution">
    <text evidence="2">The sequence shown here is derived from an EMBL/GenBank/DDBJ whole genome shotgun (WGS) entry which is preliminary data.</text>
</comment>
<gene>
    <name evidence="2" type="ORF">PLEPLA_LOCUS17042</name>
</gene>
<accession>A0A9N7UEH1</accession>
<dbReference type="AlphaFoldDB" id="A0A9N7UEH1"/>
<evidence type="ECO:0000313" key="3">
    <source>
        <dbReference type="Proteomes" id="UP001153269"/>
    </source>
</evidence>
<dbReference type="Proteomes" id="UP001153269">
    <property type="component" value="Unassembled WGS sequence"/>
</dbReference>
<proteinExistence type="predicted"/>
<protein>
    <submittedName>
        <fullName evidence="2">Uncharacterized protein</fullName>
    </submittedName>
</protein>
<evidence type="ECO:0000313" key="2">
    <source>
        <dbReference type="EMBL" id="CAB1429067.1"/>
    </source>
</evidence>
<name>A0A9N7UEH1_PLEPL</name>
<sequence>MNSPSLLCVEVELSQRWANNEDCCQQDFVGVLGGGPHWEAQDLMGLVSSPSSLPAPMGQVFPGCPGLNSRAKGKKNKQSPAPGCLRHTAAESHSTWKKCNEPMVMPPVGEEAGKNLRGGAVHEVFISSGGLC</sequence>
<keyword evidence="3" id="KW-1185">Reference proteome</keyword>
<reference evidence="2" key="1">
    <citation type="submission" date="2020-03" db="EMBL/GenBank/DDBJ databases">
        <authorList>
            <person name="Weist P."/>
        </authorList>
    </citation>
    <scope>NUCLEOTIDE SEQUENCE</scope>
</reference>
<evidence type="ECO:0000256" key="1">
    <source>
        <dbReference type="SAM" id="MobiDB-lite"/>
    </source>
</evidence>